<keyword evidence="6" id="KW-0648">Protein biosynthesis</keyword>
<keyword evidence="4" id="KW-0547">Nucleotide-binding</keyword>
<dbReference type="GO" id="GO:0004818">
    <property type="term" value="F:glutamate-tRNA ligase activity"/>
    <property type="evidence" value="ECO:0007669"/>
    <property type="project" value="UniProtKB-EC"/>
</dbReference>
<dbReference type="PANTHER" id="PTHR43311">
    <property type="entry name" value="GLUTAMATE--TRNA LIGASE"/>
    <property type="match status" value="1"/>
</dbReference>
<sequence>MKVRFAPSPTGYLHIGGARTALFNWMYARSQNGKFVLRIEDTDQQRSSKEFEKEILESMQWLGFDWDEIYYQSERFDTYKEYAHKLLDEKKAYKDGEAIILKMPQQQVKWYDLIRGEITFDTAVIKDQVLMKSDGSPAYSFCCVMDDALMEISHVIRGEDHISNTPKQIIIYEALGFKVPKFAHLPLIMGEDGGRLSKRTGAVAVSDYHKAGFLPDALVNYLMLLGWSPGNNQEMIKLKAAVKKFSIKKVNKTAAAFSIEKLKWLNGQYIKQMEAKVLAEALIPLLREEGLLREDQDRNQLETIINLFKPRMSTLCDFLKLADFMFKDSLDVDIALKEEHLPENLAKKFVLLSERLAGVEAFEAAVVEKTFKNLMEELGIKPSEMVRPIRVAVTGKDSGPGLFEIMSILGKEKIIQRLGNVFKENPCTDKK</sequence>
<dbReference type="InterPro" id="IPR020058">
    <property type="entry name" value="Glu/Gln-tRNA-synth_Ib_cat-dom"/>
</dbReference>
<evidence type="ECO:0000256" key="8">
    <source>
        <dbReference type="ARBA" id="ARBA00030865"/>
    </source>
</evidence>
<dbReference type="CDD" id="cd00808">
    <property type="entry name" value="GluRS_core"/>
    <property type="match status" value="1"/>
</dbReference>
<feature type="domain" description="Glutamyl/glutaminyl-tRNA synthetase class Ib catalytic" evidence="9">
    <location>
        <begin position="101"/>
        <end position="264"/>
    </location>
</feature>
<dbReference type="AlphaFoldDB" id="A0A3B1D9R7"/>
<proteinExistence type="inferred from homology"/>
<dbReference type="EC" id="6.1.1.17" evidence="2"/>
<dbReference type="PANTHER" id="PTHR43311:SF2">
    <property type="entry name" value="GLUTAMATE--TRNA LIGASE, MITOCHONDRIAL-RELATED"/>
    <property type="match status" value="1"/>
</dbReference>
<dbReference type="InterPro" id="IPR008925">
    <property type="entry name" value="aa_tRNA-synth_I_cd-bd_sf"/>
</dbReference>
<evidence type="ECO:0000256" key="5">
    <source>
        <dbReference type="ARBA" id="ARBA00022840"/>
    </source>
</evidence>
<evidence type="ECO:0000256" key="3">
    <source>
        <dbReference type="ARBA" id="ARBA00022598"/>
    </source>
</evidence>
<evidence type="ECO:0000256" key="4">
    <source>
        <dbReference type="ARBA" id="ARBA00022741"/>
    </source>
</evidence>
<dbReference type="HAMAP" id="MF_00022">
    <property type="entry name" value="Glu_tRNA_synth_type1"/>
    <property type="match status" value="1"/>
</dbReference>
<dbReference type="GO" id="GO:0005829">
    <property type="term" value="C:cytosol"/>
    <property type="evidence" value="ECO:0007669"/>
    <property type="project" value="TreeGrafter"/>
</dbReference>
<evidence type="ECO:0000256" key="2">
    <source>
        <dbReference type="ARBA" id="ARBA00012835"/>
    </source>
</evidence>
<dbReference type="SUPFAM" id="SSF52374">
    <property type="entry name" value="Nucleotidylyl transferase"/>
    <property type="match status" value="1"/>
</dbReference>
<dbReference type="InterPro" id="IPR045462">
    <property type="entry name" value="aa-tRNA-synth_I_cd-bd"/>
</dbReference>
<feature type="domain" description="Aminoacyl-tRNA synthetase class I anticodon-binding" evidence="10">
    <location>
        <begin position="278"/>
        <end position="420"/>
    </location>
</feature>
<reference evidence="11" key="1">
    <citation type="submission" date="2018-06" db="EMBL/GenBank/DDBJ databases">
        <authorList>
            <person name="Zhirakovskaya E."/>
        </authorList>
    </citation>
    <scope>NUCLEOTIDE SEQUENCE</scope>
</reference>
<dbReference type="InterPro" id="IPR014729">
    <property type="entry name" value="Rossmann-like_a/b/a_fold"/>
</dbReference>
<dbReference type="InterPro" id="IPR001412">
    <property type="entry name" value="aa-tRNA-synth_I_CS"/>
</dbReference>
<dbReference type="Gene3D" id="3.40.50.620">
    <property type="entry name" value="HUPs"/>
    <property type="match status" value="2"/>
</dbReference>
<dbReference type="EMBL" id="UOGJ01000129">
    <property type="protein sequence ID" value="VAX37502.1"/>
    <property type="molecule type" value="Genomic_DNA"/>
</dbReference>
<dbReference type="Gene3D" id="3.90.800.10">
    <property type="entry name" value="Glutamyl-tRNA Synthetase, Domain 3"/>
    <property type="match status" value="1"/>
</dbReference>
<evidence type="ECO:0000256" key="6">
    <source>
        <dbReference type="ARBA" id="ARBA00022917"/>
    </source>
</evidence>
<evidence type="ECO:0000259" key="9">
    <source>
        <dbReference type="Pfam" id="PF00749"/>
    </source>
</evidence>
<comment type="similarity">
    <text evidence="1">Belongs to the class-I aminoacyl-tRNA synthetase family. Glutamate--tRNA ligase type 1 subfamily.</text>
</comment>
<keyword evidence="3 11" id="KW-0436">Ligase</keyword>
<dbReference type="PROSITE" id="PS00178">
    <property type="entry name" value="AA_TRNA_LIGASE_I"/>
    <property type="match status" value="1"/>
</dbReference>
<dbReference type="GO" id="GO:0000049">
    <property type="term" value="F:tRNA binding"/>
    <property type="evidence" value="ECO:0007669"/>
    <property type="project" value="InterPro"/>
</dbReference>
<dbReference type="Gene3D" id="1.10.1160.10">
    <property type="entry name" value="Glutamyl-trna Synthetase, Domain 2"/>
    <property type="match status" value="1"/>
</dbReference>
<dbReference type="Pfam" id="PF00749">
    <property type="entry name" value="tRNA-synt_1c"/>
    <property type="match status" value="2"/>
</dbReference>
<dbReference type="Pfam" id="PF19269">
    <property type="entry name" value="Anticodon_2"/>
    <property type="match status" value="1"/>
</dbReference>
<organism evidence="11">
    <name type="scientific">hydrothermal vent metagenome</name>
    <dbReference type="NCBI Taxonomy" id="652676"/>
    <lineage>
        <taxon>unclassified sequences</taxon>
        <taxon>metagenomes</taxon>
        <taxon>ecological metagenomes</taxon>
    </lineage>
</organism>
<keyword evidence="5" id="KW-0067">ATP-binding</keyword>
<dbReference type="PRINTS" id="PR00987">
    <property type="entry name" value="TRNASYNTHGLU"/>
</dbReference>
<evidence type="ECO:0000259" key="10">
    <source>
        <dbReference type="Pfam" id="PF19269"/>
    </source>
</evidence>
<dbReference type="Gene3D" id="1.10.10.350">
    <property type="match status" value="1"/>
</dbReference>
<name>A0A3B1D9R7_9ZZZZ</name>
<dbReference type="InterPro" id="IPR004527">
    <property type="entry name" value="Glu-tRNA-ligase_bac/mito"/>
</dbReference>
<dbReference type="SUPFAM" id="SSF48163">
    <property type="entry name" value="An anticodon-binding domain of class I aminoacyl-tRNA synthetases"/>
    <property type="match status" value="1"/>
</dbReference>
<keyword evidence="7 11" id="KW-0030">Aminoacyl-tRNA synthetase</keyword>
<dbReference type="GO" id="GO:0008270">
    <property type="term" value="F:zinc ion binding"/>
    <property type="evidence" value="ECO:0007669"/>
    <property type="project" value="InterPro"/>
</dbReference>
<dbReference type="InterPro" id="IPR049940">
    <property type="entry name" value="GluQ/Sye"/>
</dbReference>
<evidence type="ECO:0000256" key="7">
    <source>
        <dbReference type="ARBA" id="ARBA00023146"/>
    </source>
</evidence>
<dbReference type="InterPro" id="IPR000924">
    <property type="entry name" value="Glu/Gln-tRNA-synth"/>
</dbReference>
<dbReference type="GO" id="GO:0005524">
    <property type="term" value="F:ATP binding"/>
    <property type="evidence" value="ECO:0007669"/>
    <property type="project" value="UniProtKB-KW"/>
</dbReference>
<protein>
    <recommendedName>
        <fullName evidence="2">glutamate--tRNA ligase</fullName>
        <ecNumber evidence="2">6.1.1.17</ecNumber>
    </recommendedName>
    <alternativeName>
        <fullName evidence="8">Glutamyl-tRNA synthetase</fullName>
    </alternativeName>
</protein>
<accession>A0A3B1D9R7</accession>
<gene>
    <name evidence="11" type="ORF">MNBD_UNCLBAC01-558</name>
</gene>
<dbReference type="InterPro" id="IPR033910">
    <property type="entry name" value="GluRS_core"/>
</dbReference>
<dbReference type="InterPro" id="IPR020061">
    <property type="entry name" value="Glu_tRNA_lig_a-bdl"/>
</dbReference>
<evidence type="ECO:0000256" key="1">
    <source>
        <dbReference type="ARBA" id="ARBA00007894"/>
    </source>
</evidence>
<feature type="domain" description="Glutamyl/glutaminyl-tRNA synthetase class Ib catalytic" evidence="9">
    <location>
        <begin position="2"/>
        <end position="96"/>
    </location>
</feature>
<dbReference type="GO" id="GO:0006424">
    <property type="term" value="P:glutamyl-tRNA aminoacylation"/>
    <property type="evidence" value="ECO:0007669"/>
    <property type="project" value="InterPro"/>
</dbReference>
<evidence type="ECO:0000313" key="11">
    <source>
        <dbReference type="EMBL" id="VAX37502.1"/>
    </source>
</evidence>
<dbReference type="InterPro" id="IPR020751">
    <property type="entry name" value="aa-tRNA-synth_I_codon-bd_sub2"/>
</dbReference>
<dbReference type="NCBIfam" id="TIGR00464">
    <property type="entry name" value="gltX_bact"/>
    <property type="match status" value="1"/>
</dbReference>